<sequence length="77" mass="8595">TNGLQQKGPPGQGLEHGSYTNNSSSSSQLSDSYSKYVNSSQNKHDDTKLQEKFGNVHHTVREKSPGYDPYRYTRSTS</sequence>
<gene>
    <name evidence="2" type="primary">ORF311</name>
</gene>
<feature type="non-terminal residue" evidence="2">
    <location>
        <position position="77"/>
    </location>
</feature>
<feature type="compositionally biased region" description="Low complexity" evidence="1">
    <location>
        <begin position="1"/>
        <end position="34"/>
    </location>
</feature>
<evidence type="ECO:0000256" key="1">
    <source>
        <dbReference type="SAM" id="MobiDB-lite"/>
    </source>
</evidence>
<reference evidence="2" key="1">
    <citation type="submission" date="2014-12" db="EMBL/GenBank/DDBJ databases">
        <title>Insight into the proteome of Arion vulgaris.</title>
        <authorList>
            <person name="Aradska J."/>
            <person name="Bulat T."/>
            <person name="Smidak R."/>
            <person name="Sarate P."/>
            <person name="Gangsoo J."/>
            <person name="Sialana F."/>
            <person name="Bilban M."/>
            <person name="Lubec G."/>
        </authorList>
    </citation>
    <scope>NUCLEOTIDE SEQUENCE</scope>
    <source>
        <tissue evidence="2">Skin</tissue>
    </source>
</reference>
<proteinExistence type="predicted"/>
<dbReference type="AlphaFoldDB" id="A0A0B6XSZ8"/>
<name>A0A0B6XSZ8_9EUPU</name>
<protein>
    <submittedName>
        <fullName evidence="2">Uncharacterized protein</fullName>
    </submittedName>
</protein>
<feature type="compositionally biased region" description="Basic and acidic residues" evidence="1">
    <location>
        <begin position="42"/>
        <end position="51"/>
    </location>
</feature>
<accession>A0A0B6XSZ8</accession>
<organism evidence="2">
    <name type="scientific">Arion vulgaris</name>
    <dbReference type="NCBI Taxonomy" id="1028688"/>
    <lineage>
        <taxon>Eukaryota</taxon>
        <taxon>Metazoa</taxon>
        <taxon>Spiralia</taxon>
        <taxon>Lophotrochozoa</taxon>
        <taxon>Mollusca</taxon>
        <taxon>Gastropoda</taxon>
        <taxon>Heterobranchia</taxon>
        <taxon>Euthyneura</taxon>
        <taxon>Panpulmonata</taxon>
        <taxon>Eupulmonata</taxon>
        <taxon>Stylommatophora</taxon>
        <taxon>Helicina</taxon>
        <taxon>Arionoidea</taxon>
        <taxon>Arionidae</taxon>
        <taxon>Arion</taxon>
    </lineage>
</organism>
<dbReference type="EMBL" id="HACG01000129">
    <property type="protein sequence ID" value="CEK46994.1"/>
    <property type="molecule type" value="Transcribed_RNA"/>
</dbReference>
<feature type="non-terminal residue" evidence="2">
    <location>
        <position position="1"/>
    </location>
</feature>
<feature type="region of interest" description="Disordered" evidence="1">
    <location>
        <begin position="1"/>
        <end position="77"/>
    </location>
</feature>
<evidence type="ECO:0000313" key="2">
    <source>
        <dbReference type="EMBL" id="CEK46994.1"/>
    </source>
</evidence>